<reference evidence="1" key="1">
    <citation type="submission" date="2013-12" db="EMBL/GenBank/DDBJ databases">
        <title>A Varibaculum cambriense genome reconstructed from a premature infant gut community with otherwise low bacterial novelty that shifts toward anaerobic metabolism during the third week of life.</title>
        <authorList>
            <person name="Brown C.T."/>
            <person name="Sharon I."/>
            <person name="Thomas B.C."/>
            <person name="Castelle C.J."/>
            <person name="Morowitz M.J."/>
            <person name="Banfield J.F."/>
        </authorList>
    </citation>
    <scope>NUCLEOTIDE SEQUENCE</scope>
</reference>
<sequence length="32" mass="3879">MFGKIKVILFNKGLIMMEMWDIYDKDKKRTGK</sequence>
<feature type="non-terminal residue" evidence="1">
    <location>
        <position position="32"/>
    </location>
</feature>
<accession>W1XW54</accession>
<name>W1XW54_9ZZZZ</name>
<organism evidence="1">
    <name type="scientific">human gut metagenome</name>
    <dbReference type="NCBI Taxonomy" id="408170"/>
    <lineage>
        <taxon>unclassified sequences</taxon>
        <taxon>metagenomes</taxon>
        <taxon>organismal metagenomes</taxon>
    </lineage>
</organism>
<comment type="caution">
    <text evidence="1">The sequence shown here is derived from an EMBL/GenBank/DDBJ whole genome shotgun (WGS) entry which is preliminary data.</text>
</comment>
<dbReference type="EMBL" id="AZMM01012432">
    <property type="protein sequence ID" value="ETJ33119.1"/>
    <property type="molecule type" value="Genomic_DNA"/>
</dbReference>
<protein>
    <submittedName>
        <fullName evidence="1">Uncharacterized protein</fullName>
    </submittedName>
</protein>
<proteinExistence type="predicted"/>
<evidence type="ECO:0000313" key="1">
    <source>
        <dbReference type="EMBL" id="ETJ33119.1"/>
    </source>
</evidence>
<dbReference type="AlphaFoldDB" id="W1XW54"/>
<gene>
    <name evidence="1" type="ORF">Q604_UNBC12432G0001</name>
</gene>